<feature type="domain" description="Dihydroneopterin aldolase/epimerase" evidence="8">
    <location>
        <begin position="4"/>
        <end position="114"/>
    </location>
</feature>
<sequence>MDEIEIIGLRLRCIIGVKEDERRDRSDVVIDLVIGVDLRPTGRSDDLAGGLDYRAAAKSVIALVEGSAFRTVEALAESVAQAVVIGHHAPTVCVRVHKPGALRFADSVGVVIARTADDFSQSSNQTRCVA</sequence>
<evidence type="ECO:0000256" key="3">
    <source>
        <dbReference type="ARBA" id="ARBA00005708"/>
    </source>
</evidence>
<dbReference type="PANTHER" id="PTHR42844">
    <property type="entry name" value="DIHYDRONEOPTERIN ALDOLASE 1-RELATED"/>
    <property type="match status" value="1"/>
</dbReference>
<evidence type="ECO:0000256" key="6">
    <source>
        <dbReference type="ARBA" id="ARBA00023239"/>
    </source>
</evidence>
<dbReference type="SUPFAM" id="SSF55620">
    <property type="entry name" value="Tetrahydrobiopterin biosynthesis enzymes-like"/>
    <property type="match status" value="1"/>
</dbReference>
<keyword evidence="6" id="KW-0456">Lyase</keyword>
<dbReference type="SMART" id="SM00905">
    <property type="entry name" value="FolB"/>
    <property type="match status" value="1"/>
</dbReference>
<evidence type="ECO:0000259" key="8">
    <source>
        <dbReference type="SMART" id="SM00905"/>
    </source>
</evidence>
<evidence type="ECO:0000256" key="4">
    <source>
        <dbReference type="ARBA" id="ARBA00013043"/>
    </source>
</evidence>
<accession>A0ABW7AJ93</accession>
<evidence type="ECO:0000256" key="1">
    <source>
        <dbReference type="ARBA" id="ARBA00001353"/>
    </source>
</evidence>
<dbReference type="InterPro" id="IPR043133">
    <property type="entry name" value="GTP-CH-I_C/QueF"/>
</dbReference>
<evidence type="ECO:0000256" key="7">
    <source>
        <dbReference type="ARBA" id="ARBA00032903"/>
    </source>
</evidence>
<dbReference type="InterPro" id="IPR006156">
    <property type="entry name" value="Dihydroneopterin_aldolase"/>
</dbReference>
<dbReference type="RefSeq" id="WP_393171129.1">
    <property type="nucleotide sequence ID" value="NZ_JBICRM010000021.1"/>
</dbReference>
<evidence type="ECO:0000256" key="2">
    <source>
        <dbReference type="ARBA" id="ARBA00005013"/>
    </source>
</evidence>
<dbReference type="Pfam" id="PF02152">
    <property type="entry name" value="FolB"/>
    <property type="match status" value="1"/>
</dbReference>
<dbReference type="Proteomes" id="UP001603978">
    <property type="component" value="Unassembled WGS sequence"/>
</dbReference>
<evidence type="ECO:0000313" key="9">
    <source>
        <dbReference type="EMBL" id="MFG1707433.1"/>
    </source>
</evidence>
<name>A0ABW7AJ93_9ACTN</name>
<proteinExistence type="inferred from homology"/>
<dbReference type="Gene3D" id="3.30.1130.10">
    <property type="match status" value="1"/>
</dbReference>
<comment type="similarity">
    <text evidence="3">Belongs to the DHNA family.</text>
</comment>
<evidence type="ECO:0000313" key="10">
    <source>
        <dbReference type="Proteomes" id="UP001603978"/>
    </source>
</evidence>
<reference evidence="9 10" key="1">
    <citation type="submission" date="2024-10" db="EMBL/GenBank/DDBJ databases">
        <authorList>
            <person name="Topkara A.R."/>
            <person name="Saygin H."/>
        </authorList>
    </citation>
    <scope>NUCLEOTIDE SEQUENCE [LARGE SCALE GENOMIC DNA]</scope>
    <source>
        <strain evidence="9 10">M3C6</strain>
    </source>
</reference>
<dbReference type="EC" id="4.1.2.25" evidence="4"/>
<keyword evidence="5" id="KW-0289">Folate biosynthesis</keyword>
<dbReference type="CDD" id="cd00534">
    <property type="entry name" value="DHNA_DHNTPE"/>
    <property type="match status" value="1"/>
</dbReference>
<evidence type="ECO:0000256" key="5">
    <source>
        <dbReference type="ARBA" id="ARBA00022909"/>
    </source>
</evidence>
<comment type="pathway">
    <text evidence="2">Cofactor biosynthesis; tetrahydrofolate biosynthesis; 2-amino-4-hydroxy-6-hydroxymethyl-7,8-dihydropteridine diphosphate from 7,8-dihydroneopterin triphosphate: step 3/4.</text>
</comment>
<protein>
    <recommendedName>
        <fullName evidence="4">dihydroneopterin aldolase</fullName>
        <ecNumber evidence="4">4.1.2.25</ecNumber>
    </recommendedName>
    <alternativeName>
        <fullName evidence="7">7,8-dihydroneopterin aldolase</fullName>
    </alternativeName>
</protein>
<organism evidence="9 10">
    <name type="scientific">Nonomuraea marmarensis</name>
    <dbReference type="NCBI Taxonomy" id="3351344"/>
    <lineage>
        <taxon>Bacteria</taxon>
        <taxon>Bacillati</taxon>
        <taxon>Actinomycetota</taxon>
        <taxon>Actinomycetes</taxon>
        <taxon>Streptosporangiales</taxon>
        <taxon>Streptosporangiaceae</taxon>
        <taxon>Nonomuraea</taxon>
    </lineage>
</organism>
<dbReference type="PANTHER" id="PTHR42844:SF1">
    <property type="entry name" value="DIHYDRONEOPTERIN ALDOLASE 1-RELATED"/>
    <property type="match status" value="1"/>
</dbReference>
<dbReference type="EMBL" id="JBICRM010000021">
    <property type="protein sequence ID" value="MFG1707433.1"/>
    <property type="molecule type" value="Genomic_DNA"/>
</dbReference>
<dbReference type="InterPro" id="IPR006157">
    <property type="entry name" value="FolB_dom"/>
</dbReference>
<gene>
    <name evidence="9" type="ORF">ACFLIM_29955</name>
</gene>
<comment type="catalytic activity">
    <reaction evidence="1">
        <text>7,8-dihydroneopterin = 6-hydroxymethyl-7,8-dihydropterin + glycolaldehyde</text>
        <dbReference type="Rhea" id="RHEA:10540"/>
        <dbReference type="ChEBI" id="CHEBI:17001"/>
        <dbReference type="ChEBI" id="CHEBI:17071"/>
        <dbReference type="ChEBI" id="CHEBI:44841"/>
        <dbReference type="EC" id="4.1.2.25"/>
    </reaction>
</comment>
<comment type="caution">
    <text evidence="9">The sequence shown here is derived from an EMBL/GenBank/DDBJ whole genome shotgun (WGS) entry which is preliminary data.</text>
</comment>
<dbReference type="NCBIfam" id="TIGR00526">
    <property type="entry name" value="folB_dom"/>
    <property type="match status" value="1"/>
</dbReference>
<keyword evidence="10" id="KW-1185">Reference proteome</keyword>